<protein>
    <recommendedName>
        <fullName evidence="3">Tetratricopeptide repeat protein</fullName>
    </recommendedName>
</protein>
<accession>A0A0D2MBB5</accession>
<dbReference type="AlphaFoldDB" id="A0A0D2MBB5"/>
<dbReference type="STRING" id="145388.A0A0D2MBB5"/>
<dbReference type="PANTHER" id="PTHR23082:SF0">
    <property type="entry name" value="GENERAL TRANSCRIPTION FACTOR 3C POLYPEPTIDE 3"/>
    <property type="match status" value="1"/>
</dbReference>
<dbReference type="OrthoDB" id="9991317at2759"/>
<gene>
    <name evidence="1" type="ORF">MNEG_15338</name>
</gene>
<dbReference type="GeneID" id="25732989"/>
<dbReference type="RefSeq" id="XP_013891645.1">
    <property type="nucleotide sequence ID" value="XM_014036191.1"/>
</dbReference>
<dbReference type="EMBL" id="KK105456">
    <property type="protein sequence ID" value="KIY92625.1"/>
    <property type="molecule type" value="Genomic_DNA"/>
</dbReference>
<keyword evidence="2" id="KW-1185">Reference proteome</keyword>
<dbReference type="InterPro" id="IPR011990">
    <property type="entry name" value="TPR-like_helical_dom_sf"/>
</dbReference>
<dbReference type="GO" id="GO:0006383">
    <property type="term" value="P:transcription by RNA polymerase III"/>
    <property type="evidence" value="ECO:0007669"/>
    <property type="project" value="InterPro"/>
</dbReference>
<evidence type="ECO:0008006" key="3">
    <source>
        <dbReference type="Google" id="ProtNLM"/>
    </source>
</evidence>
<proteinExistence type="predicted"/>
<dbReference type="KEGG" id="mng:MNEG_15338"/>
<dbReference type="SUPFAM" id="SSF48452">
    <property type="entry name" value="TPR-like"/>
    <property type="match status" value="1"/>
</dbReference>
<dbReference type="InterPro" id="IPR039340">
    <property type="entry name" value="Tfc4/TFIIIC-102/Sfc4"/>
</dbReference>
<reference evidence="1 2" key="1">
    <citation type="journal article" date="2013" name="BMC Genomics">
        <title>Reconstruction of the lipid metabolism for the microalga Monoraphidium neglectum from its genome sequence reveals characteristics suitable for biofuel production.</title>
        <authorList>
            <person name="Bogen C."/>
            <person name="Al-Dilaimi A."/>
            <person name="Albersmeier A."/>
            <person name="Wichmann J."/>
            <person name="Grundmann M."/>
            <person name="Rupp O."/>
            <person name="Lauersen K.J."/>
            <person name="Blifernez-Klassen O."/>
            <person name="Kalinowski J."/>
            <person name="Goesmann A."/>
            <person name="Mussgnug J.H."/>
            <person name="Kruse O."/>
        </authorList>
    </citation>
    <scope>NUCLEOTIDE SEQUENCE [LARGE SCALE GENOMIC DNA]</scope>
    <source>
        <strain evidence="1 2">SAG 48.87</strain>
    </source>
</reference>
<name>A0A0D2MBB5_9CHLO</name>
<dbReference type="PANTHER" id="PTHR23082">
    <property type="entry name" value="TRANSCRIPTION INITIATION FACTOR IIIC TFIIIC , POLYPEPTIDE 3-RELATED"/>
    <property type="match status" value="1"/>
</dbReference>
<dbReference type="GO" id="GO:0000127">
    <property type="term" value="C:transcription factor TFIIIC complex"/>
    <property type="evidence" value="ECO:0007669"/>
    <property type="project" value="TreeGrafter"/>
</dbReference>
<evidence type="ECO:0000313" key="1">
    <source>
        <dbReference type="EMBL" id="KIY92625.1"/>
    </source>
</evidence>
<dbReference type="Proteomes" id="UP000054498">
    <property type="component" value="Unassembled WGS sequence"/>
</dbReference>
<dbReference type="Gene3D" id="1.25.40.10">
    <property type="entry name" value="Tetratricopeptide repeat domain"/>
    <property type="match status" value="1"/>
</dbReference>
<evidence type="ECO:0000313" key="2">
    <source>
        <dbReference type="Proteomes" id="UP000054498"/>
    </source>
</evidence>
<organism evidence="1 2">
    <name type="scientific">Monoraphidium neglectum</name>
    <dbReference type="NCBI Taxonomy" id="145388"/>
    <lineage>
        <taxon>Eukaryota</taxon>
        <taxon>Viridiplantae</taxon>
        <taxon>Chlorophyta</taxon>
        <taxon>core chlorophytes</taxon>
        <taxon>Chlorophyceae</taxon>
        <taxon>CS clade</taxon>
        <taxon>Sphaeropleales</taxon>
        <taxon>Selenastraceae</taxon>
        <taxon>Monoraphidium</taxon>
    </lineage>
</organism>
<sequence length="198" mass="21790">MQLQDAEKWRRLAEMSDELGFRRQAIYCWTKYLRKCPGDAEGRLCRARAMADAGEGKKAVQELRALHDAMPGQPLVVTDLVRALFSSGATHAALDVLEGHVAYYPGATDLEHINMLAQLYMELGRHDATKRLVERARALLLAPGEPTPIDLAVKMGVSCALTGDMGRALAEFKSLLELGVEGYEDLYLQVGGFFVSHG</sequence>